<sequence length="191" mass="20288">MKVTAICGSPRNPSNTKTALNMVLKSAAESGLDTELIALRDYDIRGCTACGACRKTADGTCPGRRDGLNDILPRVYESDALVIGSPVYFGSASAETFAFLQRTGYVARGMDPNPMRGMIGAGVAVARRAGQNFTVAEIEMSFGPLDMTRAGSLYWPVGFGAAPGDLEQDEEATRTFAALGKRVAELVRALR</sequence>
<dbReference type="EC" id="1.3.99.24" evidence="4"/>
<accession>A0A0G3EDA1</accession>
<dbReference type="PANTHER" id="PTHR43278:SF1">
    <property type="entry name" value="IRON-SULFUR FLAVOPROTEIN MJ1083"/>
    <property type="match status" value="1"/>
</dbReference>
<dbReference type="GO" id="GO:0016491">
    <property type="term" value="F:oxidoreductase activity"/>
    <property type="evidence" value="ECO:0007669"/>
    <property type="project" value="UniProtKB-KW"/>
</dbReference>
<name>A0A0G3EDA1_9BACT</name>
<dbReference type="RefSeq" id="WP_052880782.1">
    <property type="nucleotide sequence ID" value="NZ_CP010904.1"/>
</dbReference>
<dbReference type="SUPFAM" id="SSF52218">
    <property type="entry name" value="Flavoproteins"/>
    <property type="match status" value="1"/>
</dbReference>
<organism evidence="4 5">
    <name type="scientific">Kiritimatiella glycovorans</name>
    <dbReference type="NCBI Taxonomy" id="1307763"/>
    <lineage>
        <taxon>Bacteria</taxon>
        <taxon>Pseudomonadati</taxon>
        <taxon>Kiritimatiellota</taxon>
        <taxon>Kiritimatiellia</taxon>
        <taxon>Kiritimatiellales</taxon>
        <taxon>Kiritimatiellaceae</taxon>
        <taxon>Kiritimatiella</taxon>
    </lineage>
</organism>
<dbReference type="InterPro" id="IPR051796">
    <property type="entry name" value="ISF_SsuE-like"/>
</dbReference>
<feature type="domain" description="NADPH-dependent FMN reductase-like" evidence="3">
    <location>
        <begin position="1"/>
        <end position="159"/>
    </location>
</feature>
<dbReference type="PANTHER" id="PTHR43278">
    <property type="entry name" value="NAD(P)H-DEPENDENT FMN-CONTAINING OXIDOREDUCTASE YWQN-RELATED"/>
    <property type="match status" value="1"/>
</dbReference>
<reference evidence="5" key="1">
    <citation type="submission" date="2015-02" db="EMBL/GenBank/DDBJ databases">
        <title>Description and complete genome sequence of the first cultured representative of the subdivision 5 of the Verrucomicrobia phylum.</title>
        <authorList>
            <person name="Spring S."/>
            <person name="Bunk B."/>
            <person name="Sproer C."/>
            <person name="Klenk H.-P."/>
        </authorList>
    </citation>
    <scope>NUCLEOTIDE SEQUENCE [LARGE SCALE GENOMIC DNA]</scope>
    <source>
        <strain evidence="5">L21-Fru-AB</strain>
    </source>
</reference>
<evidence type="ECO:0000256" key="1">
    <source>
        <dbReference type="ARBA" id="ARBA00022630"/>
    </source>
</evidence>
<reference evidence="4 5" key="2">
    <citation type="journal article" date="2016" name="ISME J.">
        <title>Characterization of the first cultured representative of Verrucomicrobia subdivision 5 indicates the proposal of a novel phylum.</title>
        <authorList>
            <person name="Spring S."/>
            <person name="Bunk B."/>
            <person name="Sproer C."/>
            <person name="Schumann P."/>
            <person name="Rohde M."/>
            <person name="Tindall B.J."/>
            <person name="Klenk H.P."/>
        </authorList>
    </citation>
    <scope>NUCLEOTIDE SEQUENCE [LARGE SCALE GENOMIC DNA]</scope>
    <source>
        <strain evidence="4 5">L21-Fru-AB</strain>
    </source>
</reference>
<dbReference type="Proteomes" id="UP000035268">
    <property type="component" value="Chromosome"/>
</dbReference>
<dbReference type="InterPro" id="IPR029039">
    <property type="entry name" value="Flavoprotein-like_sf"/>
</dbReference>
<gene>
    <name evidence="4" type="primary">sgcG</name>
    <name evidence="4" type="ORF">L21SP4_00048</name>
</gene>
<proteinExistence type="predicted"/>
<dbReference type="KEGG" id="vbl:L21SP4_00048"/>
<protein>
    <submittedName>
        <fullName evidence="4">2-amino-4-deoxychorismate dehydrogenase</fullName>
        <ecNumber evidence="4">1.3.99.24</ecNumber>
    </submittedName>
</protein>
<evidence type="ECO:0000256" key="2">
    <source>
        <dbReference type="ARBA" id="ARBA00022643"/>
    </source>
</evidence>
<dbReference type="AlphaFoldDB" id="A0A0G3EDA1"/>
<keyword evidence="4" id="KW-0560">Oxidoreductase</keyword>
<keyword evidence="1" id="KW-0285">Flavoprotein</keyword>
<dbReference type="Pfam" id="PF03358">
    <property type="entry name" value="FMN_red"/>
    <property type="match status" value="1"/>
</dbReference>
<dbReference type="STRING" id="1307763.L21SP4_00048"/>
<dbReference type="EMBL" id="CP010904">
    <property type="protein sequence ID" value="AKJ63337.1"/>
    <property type="molecule type" value="Genomic_DNA"/>
</dbReference>
<keyword evidence="5" id="KW-1185">Reference proteome</keyword>
<evidence type="ECO:0000259" key="3">
    <source>
        <dbReference type="Pfam" id="PF03358"/>
    </source>
</evidence>
<keyword evidence="2" id="KW-0288">FMN</keyword>
<dbReference type="OrthoDB" id="9790975at2"/>
<evidence type="ECO:0000313" key="4">
    <source>
        <dbReference type="EMBL" id="AKJ63337.1"/>
    </source>
</evidence>
<dbReference type="Gene3D" id="3.40.50.360">
    <property type="match status" value="1"/>
</dbReference>
<evidence type="ECO:0000313" key="5">
    <source>
        <dbReference type="Proteomes" id="UP000035268"/>
    </source>
</evidence>
<dbReference type="InterPro" id="IPR005025">
    <property type="entry name" value="FMN_Rdtase-like_dom"/>
</dbReference>